<dbReference type="SUPFAM" id="SSF54695">
    <property type="entry name" value="POZ domain"/>
    <property type="match status" value="2"/>
</dbReference>
<accession>A0A5J9W5F2</accession>
<evidence type="ECO:0000256" key="2">
    <source>
        <dbReference type="ARBA" id="ARBA00010846"/>
    </source>
</evidence>
<dbReference type="SMART" id="SM00225">
    <property type="entry name" value="BTB"/>
    <property type="match status" value="2"/>
</dbReference>
<feature type="domain" description="MATH" evidence="4">
    <location>
        <begin position="358"/>
        <end position="500"/>
    </location>
</feature>
<name>A0A5J9W5F2_9POAL</name>
<dbReference type="CDD" id="cd00121">
    <property type="entry name" value="MATH"/>
    <property type="match status" value="2"/>
</dbReference>
<dbReference type="InterPro" id="IPR045005">
    <property type="entry name" value="BPM1-6"/>
</dbReference>
<comment type="pathway">
    <text evidence="1">Protein modification; protein ubiquitination.</text>
</comment>
<feature type="domain" description="BTB" evidence="3">
    <location>
        <begin position="540"/>
        <end position="601"/>
    </location>
</feature>
<dbReference type="EMBL" id="RWGY01000005">
    <property type="protein sequence ID" value="TVU42560.1"/>
    <property type="molecule type" value="Genomic_DNA"/>
</dbReference>
<evidence type="ECO:0000256" key="1">
    <source>
        <dbReference type="ARBA" id="ARBA00004906"/>
    </source>
</evidence>
<dbReference type="PROSITE" id="PS50144">
    <property type="entry name" value="MATH"/>
    <property type="match status" value="2"/>
</dbReference>
<dbReference type="PANTHER" id="PTHR26379:SF474">
    <property type="entry name" value="OS08G0228200 PROTEIN"/>
    <property type="match status" value="1"/>
</dbReference>
<dbReference type="InterPro" id="IPR008974">
    <property type="entry name" value="TRAF-like"/>
</dbReference>
<dbReference type="PROSITE" id="PS50097">
    <property type="entry name" value="BTB"/>
    <property type="match status" value="2"/>
</dbReference>
<evidence type="ECO:0008006" key="7">
    <source>
        <dbReference type="Google" id="ProtNLM"/>
    </source>
</evidence>
<dbReference type="Gene3D" id="3.30.710.10">
    <property type="entry name" value="Potassium Channel Kv1.1, Chain A"/>
    <property type="match status" value="2"/>
</dbReference>
<dbReference type="OrthoDB" id="413675at2759"/>
<comment type="caution">
    <text evidence="5">The sequence shown here is derived from an EMBL/GenBank/DDBJ whole genome shotgun (WGS) entry which is preliminary data.</text>
</comment>
<dbReference type="InterPro" id="IPR002083">
    <property type="entry name" value="MATH/TRAF_dom"/>
</dbReference>
<feature type="domain" description="BTB" evidence="3">
    <location>
        <begin position="199"/>
        <end position="266"/>
    </location>
</feature>
<dbReference type="InterPro" id="IPR011333">
    <property type="entry name" value="SKP1/BTB/POZ_sf"/>
</dbReference>
<organism evidence="5 6">
    <name type="scientific">Eragrostis curvula</name>
    <name type="common">weeping love grass</name>
    <dbReference type="NCBI Taxonomy" id="38414"/>
    <lineage>
        <taxon>Eukaryota</taxon>
        <taxon>Viridiplantae</taxon>
        <taxon>Streptophyta</taxon>
        <taxon>Embryophyta</taxon>
        <taxon>Tracheophyta</taxon>
        <taxon>Spermatophyta</taxon>
        <taxon>Magnoliopsida</taxon>
        <taxon>Liliopsida</taxon>
        <taxon>Poales</taxon>
        <taxon>Poaceae</taxon>
        <taxon>PACMAD clade</taxon>
        <taxon>Chloridoideae</taxon>
        <taxon>Eragrostideae</taxon>
        <taxon>Eragrostidinae</taxon>
        <taxon>Eragrostis</taxon>
    </lineage>
</organism>
<keyword evidence="6" id="KW-1185">Reference proteome</keyword>
<feature type="domain" description="MATH" evidence="4">
    <location>
        <begin position="30"/>
        <end position="159"/>
    </location>
</feature>
<dbReference type="Pfam" id="PF22486">
    <property type="entry name" value="MATH_2"/>
    <property type="match status" value="2"/>
</dbReference>
<dbReference type="Pfam" id="PF00651">
    <property type="entry name" value="BTB"/>
    <property type="match status" value="2"/>
</dbReference>
<protein>
    <recommendedName>
        <fullName evidence="7">BTB domain-containing protein</fullName>
    </recommendedName>
</protein>
<dbReference type="CDD" id="cd18280">
    <property type="entry name" value="BTB_POZ_BPM_plant"/>
    <property type="match status" value="1"/>
</dbReference>
<feature type="non-terminal residue" evidence="5">
    <location>
        <position position="1"/>
    </location>
</feature>
<evidence type="ECO:0000259" key="4">
    <source>
        <dbReference type="PROSITE" id="PS50144"/>
    </source>
</evidence>
<gene>
    <name evidence="5" type="ORF">EJB05_08975</name>
</gene>
<dbReference type="AlphaFoldDB" id="A0A5J9W5F2"/>
<proteinExistence type="inferred from homology"/>
<dbReference type="Proteomes" id="UP000324897">
    <property type="component" value="Unassembled WGS sequence"/>
</dbReference>
<evidence type="ECO:0000259" key="3">
    <source>
        <dbReference type="PROSITE" id="PS50097"/>
    </source>
</evidence>
<dbReference type="InterPro" id="IPR000210">
    <property type="entry name" value="BTB/POZ_dom"/>
</dbReference>
<dbReference type="InterPro" id="IPR056423">
    <property type="entry name" value="BACK_BPM_SPOP"/>
</dbReference>
<dbReference type="PANTHER" id="PTHR26379">
    <property type="entry name" value="BTB/POZ AND MATH DOMAIN-CONTAINING PROTEIN 1"/>
    <property type="match status" value="1"/>
</dbReference>
<dbReference type="Pfam" id="PF24570">
    <property type="entry name" value="BACK_BPM_SPOP"/>
    <property type="match status" value="1"/>
</dbReference>
<comment type="similarity">
    <text evidence="2">Belongs to the Tdpoz family.</text>
</comment>
<dbReference type="SUPFAM" id="SSF49599">
    <property type="entry name" value="TRAF domain-like"/>
    <property type="match status" value="2"/>
</dbReference>
<evidence type="ECO:0000313" key="6">
    <source>
        <dbReference type="Proteomes" id="UP000324897"/>
    </source>
</evidence>
<dbReference type="Gene3D" id="1.25.40.420">
    <property type="match status" value="1"/>
</dbReference>
<dbReference type="Gene3D" id="2.60.210.10">
    <property type="entry name" value="Apoptosis, Tumor Necrosis Factor Receptor Associated Protein 2, Chain A"/>
    <property type="match status" value="2"/>
</dbReference>
<sequence>LEYTSPDSVHIPHVVPALLSPAPPRFLQIQDPCIGVMTEPQAIGAGKFIQSAAFTVGSHQWCIRYYPDGLDDQKYKGYVAIFLELLSQKSEVRASYQLKLVEQRTKLSPQISRLPVPKLFSTVDMTKNTSVWGIYNFMLTSLVEVDFVYNDCLMVECDVTVIKPRAAAIVTMHSELDRSVPQPDLSRNLMKLLENEEGTDVAFTVEGEVFRAHRIVLAARSPVFKAELYAPVGENNRQNIAIEEIQPHIFKALLQFIYTDLVPSIKDFQGSDKHEMIKHLLVAADRYALERLKLFCEILLSRSLDVEAVAAMLALVDQYNYLIDFNAPDRLMGNITMAPELPIASTWMTSRCAPQATRGVLTFEITGYSLHKGLGVDRFIRSSEFEVGGYSWCIRYYPDGRHDSKGNAAVFLELLSKNAEVRALYDVRLLHRRRESLTSEPLFCAETPLFFSTMDVSQNMNTRGITSSKLLKRIEQLELEELEEESPYFYRDCLKIQCDITVIKEPWVFEVSATPKIKAEPYSTDLLRDLAALLKSEECADVTFVVQGQVFAAHTIILAMRSPVFKAMFYGSMREQGGHRRITIEDTKPAVFCALLHYIYTEDCTPCMSNLDKYDGKELTMHLLVAADQYHVQGLKSICEEVLSCHCIDVETVATMLALAGQHNCPMLKDKCSDFIAPSKRLDDIIASDGFRDLRASCPAVLVDALVQAATSRRN</sequence>
<evidence type="ECO:0000313" key="5">
    <source>
        <dbReference type="EMBL" id="TVU42560.1"/>
    </source>
</evidence>
<reference evidence="5 6" key="1">
    <citation type="journal article" date="2019" name="Sci. Rep.">
        <title>A high-quality genome of Eragrostis curvula grass provides insights into Poaceae evolution and supports new strategies to enhance forage quality.</title>
        <authorList>
            <person name="Carballo J."/>
            <person name="Santos B.A.C.M."/>
            <person name="Zappacosta D."/>
            <person name="Garbus I."/>
            <person name="Selva J.P."/>
            <person name="Gallo C.A."/>
            <person name="Diaz A."/>
            <person name="Albertini E."/>
            <person name="Caccamo M."/>
            <person name="Echenique V."/>
        </authorList>
    </citation>
    <scope>NUCLEOTIDE SEQUENCE [LARGE SCALE GENOMIC DNA]</scope>
    <source>
        <strain evidence="6">cv. Victoria</strain>
        <tissue evidence="5">Leaf</tissue>
    </source>
</reference>
<dbReference type="GO" id="GO:0016567">
    <property type="term" value="P:protein ubiquitination"/>
    <property type="evidence" value="ECO:0007669"/>
    <property type="project" value="InterPro"/>
</dbReference>